<dbReference type="InterPro" id="IPR002500">
    <property type="entry name" value="PAPS_reduct_dom"/>
</dbReference>
<evidence type="ECO:0000313" key="6">
    <source>
        <dbReference type="EMBL" id="GEJ58951.1"/>
    </source>
</evidence>
<keyword evidence="4" id="KW-0408">Iron</keyword>
<dbReference type="GO" id="GO:0019379">
    <property type="term" value="P:sulfate assimilation, phosphoadenylyl sulfate reduction by phosphoadenylyl-sulfate reductase (thioredoxin)"/>
    <property type="evidence" value="ECO:0007669"/>
    <property type="project" value="UniProtKB-UniRule"/>
</dbReference>
<dbReference type="GO" id="GO:0051539">
    <property type="term" value="F:4 iron, 4 sulfur cluster binding"/>
    <property type="evidence" value="ECO:0007669"/>
    <property type="project" value="UniProtKB-UniRule"/>
</dbReference>
<sequence length="236" mass="25519">MSAPDLAGLAELARALEGQPPEAILAAAAERFPGATALACSFGPEDCLLVDAIARARLLVRVFTLDTGYLFPETYALWRALEARYGIAVEGRSAGAAPADPAAAPPWRVDPDACCHARKVLPLREALAGLGAWVTGIRREQTPERARAQVVEWDGRFGLVKVNPLAAWTQAEVWERVRRRSVPTNPLHEQGYLSIGCAPCTSPVAPGEDPRAGRWRGREKTECGLHVDRFAKRPGP</sequence>
<comment type="similarity">
    <text evidence="1 4">Belongs to the PAPS reductase family. CysH subfamily.</text>
</comment>
<dbReference type="InterPro" id="IPR014729">
    <property type="entry name" value="Rossmann-like_a/b/a_fold"/>
</dbReference>
<keyword evidence="2 4" id="KW-0560">Oxidoreductase</keyword>
<dbReference type="EC" id="1.8.4.10" evidence="4"/>
<dbReference type="EMBL" id="BJTG01000009">
    <property type="protein sequence ID" value="GEJ58951.1"/>
    <property type="molecule type" value="Genomic_DNA"/>
</dbReference>
<evidence type="ECO:0000313" key="7">
    <source>
        <dbReference type="Proteomes" id="UP000503640"/>
    </source>
</evidence>
<comment type="function">
    <text evidence="4">Catalyzes the formation of sulfite from adenosine 5'-phosphosulfate (APS) using thioredoxin as an electron donor.</text>
</comment>
<name>A0A7I9VRG7_9BACT</name>
<comment type="catalytic activity">
    <reaction evidence="4">
        <text>[thioredoxin]-disulfide + sulfite + AMP + 2 H(+) = adenosine 5'-phosphosulfate + [thioredoxin]-dithiol</text>
        <dbReference type="Rhea" id="RHEA:21976"/>
        <dbReference type="Rhea" id="RHEA-COMP:10698"/>
        <dbReference type="Rhea" id="RHEA-COMP:10700"/>
        <dbReference type="ChEBI" id="CHEBI:15378"/>
        <dbReference type="ChEBI" id="CHEBI:17359"/>
        <dbReference type="ChEBI" id="CHEBI:29950"/>
        <dbReference type="ChEBI" id="CHEBI:50058"/>
        <dbReference type="ChEBI" id="CHEBI:58243"/>
        <dbReference type="ChEBI" id="CHEBI:456215"/>
        <dbReference type="EC" id="1.8.4.10"/>
    </reaction>
</comment>
<dbReference type="AlphaFoldDB" id="A0A7I9VRG7"/>
<comment type="pathway">
    <text evidence="3 4">Sulfur metabolism; hydrogen sulfide biosynthesis; sulfite from sulfate.</text>
</comment>
<feature type="binding site" evidence="4">
    <location>
        <position position="115"/>
    </location>
    <ligand>
        <name>[4Fe-4S] cluster</name>
        <dbReference type="ChEBI" id="CHEBI:49883"/>
    </ligand>
</feature>
<comment type="caution">
    <text evidence="6">The sequence shown here is derived from an EMBL/GenBank/DDBJ whole genome shotgun (WGS) entry which is preliminary data.</text>
</comment>
<dbReference type="GO" id="GO:0005737">
    <property type="term" value="C:cytoplasm"/>
    <property type="evidence" value="ECO:0007669"/>
    <property type="project" value="UniProtKB-SubCell"/>
</dbReference>
<organism evidence="6 7">
    <name type="scientific">Anaeromyxobacter diazotrophicus</name>
    <dbReference type="NCBI Taxonomy" id="2590199"/>
    <lineage>
        <taxon>Bacteria</taxon>
        <taxon>Pseudomonadati</taxon>
        <taxon>Myxococcota</taxon>
        <taxon>Myxococcia</taxon>
        <taxon>Myxococcales</taxon>
        <taxon>Cystobacterineae</taxon>
        <taxon>Anaeromyxobacteraceae</taxon>
        <taxon>Anaeromyxobacter</taxon>
    </lineage>
</organism>
<dbReference type="GO" id="GO:0070814">
    <property type="term" value="P:hydrogen sulfide biosynthetic process"/>
    <property type="evidence" value="ECO:0007669"/>
    <property type="project" value="UniProtKB-UniRule"/>
</dbReference>
<feature type="binding site" evidence="4">
    <location>
        <position position="114"/>
    </location>
    <ligand>
        <name>[4Fe-4S] cluster</name>
        <dbReference type="ChEBI" id="CHEBI:49883"/>
    </ligand>
</feature>
<feature type="active site" description="Nucleophile; cysteine thiosulfonate intermediate" evidence="4">
    <location>
        <position position="223"/>
    </location>
</feature>
<dbReference type="Proteomes" id="UP000503640">
    <property type="component" value="Unassembled WGS sequence"/>
</dbReference>
<dbReference type="NCBIfam" id="TIGR00434">
    <property type="entry name" value="cysH"/>
    <property type="match status" value="1"/>
</dbReference>
<dbReference type="InterPro" id="IPR004511">
    <property type="entry name" value="PAPS/APS_Rdtase"/>
</dbReference>
<dbReference type="GO" id="GO:0046872">
    <property type="term" value="F:metal ion binding"/>
    <property type="evidence" value="ECO:0007669"/>
    <property type="project" value="UniProtKB-KW"/>
</dbReference>
<dbReference type="GO" id="GO:0043866">
    <property type="term" value="F:adenylyl-sulfate reductase (thioredoxin) activity"/>
    <property type="evidence" value="ECO:0007669"/>
    <property type="project" value="UniProtKB-EC"/>
</dbReference>
<proteinExistence type="inferred from homology"/>
<dbReference type="PIRSF" id="PIRSF000857">
    <property type="entry name" value="PAPS_reductase"/>
    <property type="match status" value="1"/>
</dbReference>
<dbReference type="CDD" id="cd23945">
    <property type="entry name" value="PAPS_reductase"/>
    <property type="match status" value="1"/>
</dbReference>
<keyword evidence="4" id="KW-0963">Cytoplasm</keyword>
<evidence type="ECO:0000256" key="2">
    <source>
        <dbReference type="ARBA" id="ARBA00023002"/>
    </source>
</evidence>
<gene>
    <name evidence="4 6" type="primary">cysH</name>
    <name evidence="6" type="ORF">AMYX_36920</name>
</gene>
<feature type="domain" description="Phosphoadenosine phosphosulphate reductase" evidence="5">
    <location>
        <begin position="37"/>
        <end position="203"/>
    </location>
</feature>
<accession>A0A7I9VRG7</accession>
<keyword evidence="4" id="KW-0411">Iron-sulfur</keyword>
<evidence type="ECO:0000259" key="5">
    <source>
        <dbReference type="Pfam" id="PF01507"/>
    </source>
</evidence>
<keyword evidence="7" id="KW-1185">Reference proteome</keyword>
<dbReference type="PANTHER" id="PTHR46509:SF1">
    <property type="entry name" value="PHOSPHOADENOSINE PHOSPHOSULFATE REDUCTASE"/>
    <property type="match status" value="1"/>
</dbReference>
<keyword evidence="4" id="KW-0479">Metal-binding</keyword>
<protein>
    <recommendedName>
        <fullName evidence="4">Adenosine 5'-phosphosulfate reductase</fullName>
        <shortName evidence="4">APS reductase</shortName>
        <ecNumber evidence="4">1.8.4.10</ecNumber>
    </recommendedName>
    <alternativeName>
        <fullName evidence="4">5'-adenylylsulfate reductase</fullName>
    </alternativeName>
    <alternativeName>
        <fullName evidence="4">Thioredoxin-dependent 5'-adenylylsulfate reductase</fullName>
    </alternativeName>
</protein>
<dbReference type="Gene3D" id="3.40.50.620">
    <property type="entry name" value="HUPs"/>
    <property type="match status" value="1"/>
</dbReference>
<dbReference type="HAMAP" id="MF_00063">
    <property type="entry name" value="CysH"/>
    <property type="match status" value="1"/>
</dbReference>
<evidence type="ECO:0000256" key="3">
    <source>
        <dbReference type="ARBA" id="ARBA00024327"/>
    </source>
</evidence>
<comment type="subcellular location">
    <subcellularLocation>
        <location evidence="4">Cytoplasm</location>
    </subcellularLocation>
</comment>
<reference evidence="7" key="1">
    <citation type="journal article" date="2020" name="Appl. Environ. Microbiol.">
        <title>Diazotrophic Anaeromyxobacter Isolates from Soils.</title>
        <authorList>
            <person name="Masuda Y."/>
            <person name="Yamanaka H."/>
            <person name="Xu Z.X."/>
            <person name="Shiratori Y."/>
            <person name="Aono T."/>
            <person name="Amachi S."/>
            <person name="Senoo K."/>
            <person name="Itoh H."/>
        </authorList>
    </citation>
    <scope>NUCLEOTIDE SEQUENCE [LARGE SCALE GENOMIC DNA]</scope>
    <source>
        <strain evidence="7">R267</strain>
    </source>
</reference>
<evidence type="ECO:0000256" key="1">
    <source>
        <dbReference type="ARBA" id="ARBA00009732"/>
    </source>
</evidence>
<dbReference type="RefSeq" id="WP_176067955.1">
    <property type="nucleotide sequence ID" value="NZ_BJTG01000009.1"/>
</dbReference>
<dbReference type="GO" id="GO:0004604">
    <property type="term" value="F:phosphoadenylyl-sulfate reductase (thioredoxin) activity"/>
    <property type="evidence" value="ECO:0007669"/>
    <property type="project" value="UniProtKB-UniRule"/>
</dbReference>
<evidence type="ECO:0000256" key="4">
    <source>
        <dbReference type="HAMAP-Rule" id="MF_00063"/>
    </source>
</evidence>
<dbReference type="SUPFAM" id="SSF52402">
    <property type="entry name" value="Adenine nucleotide alpha hydrolases-like"/>
    <property type="match status" value="1"/>
</dbReference>
<dbReference type="Pfam" id="PF01507">
    <property type="entry name" value="PAPS_reduct"/>
    <property type="match status" value="1"/>
</dbReference>
<feature type="binding site" evidence="4">
    <location>
        <position position="200"/>
    </location>
    <ligand>
        <name>[4Fe-4S] cluster</name>
        <dbReference type="ChEBI" id="CHEBI:49883"/>
    </ligand>
</feature>
<comment type="cofactor">
    <cofactor evidence="4">
        <name>[4Fe-4S] cluster</name>
        <dbReference type="ChEBI" id="CHEBI:49883"/>
    </cofactor>
    <text evidence="4">Binds 1 [4Fe-4S] cluster per subunit.</text>
</comment>
<feature type="binding site" evidence="4">
    <location>
        <position position="197"/>
    </location>
    <ligand>
        <name>[4Fe-4S] cluster</name>
        <dbReference type="ChEBI" id="CHEBI:49883"/>
    </ligand>
</feature>
<dbReference type="PANTHER" id="PTHR46509">
    <property type="entry name" value="PHOSPHOADENOSINE PHOSPHOSULFATE REDUCTASE"/>
    <property type="match status" value="1"/>
</dbReference>
<dbReference type="NCBIfam" id="NF002537">
    <property type="entry name" value="PRK02090.1"/>
    <property type="match status" value="1"/>
</dbReference>